<feature type="compositionally biased region" description="Low complexity" evidence="3">
    <location>
        <begin position="486"/>
        <end position="507"/>
    </location>
</feature>
<feature type="compositionally biased region" description="Low complexity" evidence="3">
    <location>
        <begin position="299"/>
        <end position="309"/>
    </location>
</feature>
<accession>A0ABQ8L351</accession>
<feature type="region of interest" description="Disordered" evidence="3">
    <location>
        <begin position="423"/>
        <end position="456"/>
    </location>
</feature>
<protein>
    <submittedName>
        <fullName evidence="5">SH3 domain-containing protein 19</fullName>
    </submittedName>
</protein>
<dbReference type="Proteomes" id="UP000830375">
    <property type="component" value="Unassembled WGS sequence"/>
</dbReference>
<dbReference type="InterPro" id="IPR001452">
    <property type="entry name" value="SH3_domain"/>
</dbReference>
<feature type="region of interest" description="Disordered" evidence="3">
    <location>
        <begin position="125"/>
        <end position="144"/>
    </location>
</feature>
<feature type="compositionally biased region" description="Pro residues" evidence="3">
    <location>
        <begin position="476"/>
        <end position="485"/>
    </location>
</feature>
<comment type="caution">
    <text evidence="5">The sequence shown here is derived from an EMBL/GenBank/DDBJ whole genome shotgun (WGS) entry which is preliminary data.</text>
</comment>
<dbReference type="SMART" id="SM00326">
    <property type="entry name" value="SH3"/>
    <property type="match status" value="2"/>
</dbReference>
<evidence type="ECO:0000259" key="4">
    <source>
        <dbReference type="PROSITE" id="PS50002"/>
    </source>
</evidence>
<feature type="compositionally biased region" description="Acidic residues" evidence="3">
    <location>
        <begin position="1"/>
        <end position="10"/>
    </location>
</feature>
<feature type="compositionally biased region" description="Low complexity" evidence="3">
    <location>
        <begin position="613"/>
        <end position="629"/>
    </location>
</feature>
<feature type="region of interest" description="Disordered" evidence="3">
    <location>
        <begin position="470"/>
        <end position="687"/>
    </location>
</feature>
<name>A0ABQ8L351_LABRO</name>
<dbReference type="PANTHER" id="PTHR45929:SF3">
    <property type="entry name" value="JAK PATHWAY SIGNAL TRANSDUCTION ADAPTOR MOLECULE"/>
    <property type="match status" value="1"/>
</dbReference>
<sequence length="873" mass="94946">MAEARAEEEEERLRDPGGARRSSGICQEQTNEASAALHLTSTGANLSRPSRVIRAVEKHSPPMNNVLNLLLSLLNTNIQTETNPINATPAKGRFPPSEPSSSAMFACEFGFCVCVFAGNCTASTRTSAQSEHQRDRSRRPEITILSAEPLVSNTWFPGASGAFPPAPPPAPPTWAAASATVQLPPPSYEQVIREKSREQNLHSSPSSSSSPSSHHSTSTIATQTDTDSSGRKSSAARPAHKPPKPPRPSLPLLCTPELDRFDLNARAEPRDTSHEQCGVQTDFDEIFGDISPIDTIPAAITPTTSTTSTQINFDSPGDLMKEEPSVRPRPRPRSRIALRPNEDVSEQPMTREVKVQTLVRLKDDAGENIFAGFDDAPSNISSKYLQDLMEVFGSDETHVHHGESQQSDASTLEKVENTGVCDAPCAVKTPEPAEPLKRPQPRPRTLKSKPQLAPKPSVFEVFDTIEPAIEQNPAKPLNPPVPAPRPLLNKLQSPSESKSSPSTKPSPAARPDNAPSGQQMAAVAFSPPERRNSDDQATNIPVKMPPAMVTNRNHGKRPSVPKLSRPPPPVLRKTLSTPQVMEDVSRAADASIPSLPPRSSSGRLLPLRPPPAKVTKPPSSSSSSSPAATNQLPSTRVPKKGPPLPPRPQPGHPLYKRYSSKTSQRDAELENINKEQEKPSEETSLHEEEHLIVLDDTDVPQTPSNTLHDLCVSGEVKGQDVTVSELLVEDEPSEQQIQQNTQNRCVEARFAFEGEEGELSFSEGDVITLTEYVNEEWGRGILNGRTGIFPLNFIQDIEETETSPRKSPAPPAGVRTRGRALYDFTPESEDELCLKAGDVVCDLEDMDAEWFLGESGGKRGIVPKNYIQVLLDP</sequence>
<feature type="domain" description="SH3" evidence="4">
    <location>
        <begin position="813"/>
        <end position="872"/>
    </location>
</feature>
<feature type="region of interest" description="Disordered" evidence="3">
    <location>
        <begin position="194"/>
        <end position="254"/>
    </location>
</feature>
<evidence type="ECO:0000256" key="1">
    <source>
        <dbReference type="ARBA" id="ARBA00022443"/>
    </source>
</evidence>
<evidence type="ECO:0000256" key="3">
    <source>
        <dbReference type="SAM" id="MobiDB-lite"/>
    </source>
</evidence>
<feature type="compositionally biased region" description="Low complexity" evidence="3">
    <location>
        <begin position="202"/>
        <end position="219"/>
    </location>
</feature>
<proteinExistence type="predicted"/>
<dbReference type="SUPFAM" id="SSF50044">
    <property type="entry name" value="SH3-domain"/>
    <property type="match status" value="2"/>
</dbReference>
<dbReference type="InterPro" id="IPR050670">
    <property type="entry name" value="STAM"/>
</dbReference>
<dbReference type="Gene3D" id="2.30.30.40">
    <property type="entry name" value="SH3 Domains"/>
    <property type="match status" value="2"/>
</dbReference>
<feature type="compositionally biased region" description="Basic and acidic residues" evidence="3">
    <location>
        <begin position="131"/>
        <end position="141"/>
    </location>
</feature>
<evidence type="ECO:0000256" key="2">
    <source>
        <dbReference type="PROSITE-ProRule" id="PRU00192"/>
    </source>
</evidence>
<organism evidence="5 6">
    <name type="scientific">Labeo rohita</name>
    <name type="common">Indian major carp</name>
    <name type="synonym">Cyprinus rohita</name>
    <dbReference type="NCBI Taxonomy" id="84645"/>
    <lineage>
        <taxon>Eukaryota</taxon>
        <taxon>Metazoa</taxon>
        <taxon>Chordata</taxon>
        <taxon>Craniata</taxon>
        <taxon>Vertebrata</taxon>
        <taxon>Euteleostomi</taxon>
        <taxon>Actinopterygii</taxon>
        <taxon>Neopterygii</taxon>
        <taxon>Teleostei</taxon>
        <taxon>Ostariophysi</taxon>
        <taxon>Cypriniformes</taxon>
        <taxon>Cyprinidae</taxon>
        <taxon>Labeoninae</taxon>
        <taxon>Labeonini</taxon>
        <taxon>Labeo</taxon>
    </lineage>
</organism>
<feature type="region of interest" description="Disordered" evidence="3">
    <location>
        <begin position="299"/>
        <end position="333"/>
    </location>
</feature>
<dbReference type="InterPro" id="IPR036028">
    <property type="entry name" value="SH3-like_dom_sf"/>
</dbReference>
<dbReference type="EMBL" id="JACTAM010002628">
    <property type="protein sequence ID" value="KAI2644126.1"/>
    <property type="molecule type" value="Genomic_DNA"/>
</dbReference>
<dbReference type="PROSITE" id="PS50002">
    <property type="entry name" value="SH3"/>
    <property type="match status" value="2"/>
</dbReference>
<keyword evidence="1 2" id="KW-0728">SH3 domain</keyword>
<feature type="compositionally biased region" description="Pro residues" evidence="3">
    <location>
        <begin position="640"/>
        <end position="651"/>
    </location>
</feature>
<evidence type="ECO:0000313" key="5">
    <source>
        <dbReference type="EMBL" id="KAI2644126.1"/>
    </source>
</evidence>
<keyword evidence="6" id="KW-1185">Reference proteome</keyword>
<reference evidence="5 6" key="1">
    <citation type="submission" date="2022-01" db="EMBL/GenBank/DDBJ databases">
        <title>A high-quality chromosome-level genome assembly of rohu carp, Labeo rohita.</title>
        <authorList>
            <person name="Arick M.A. II"/>
            <person name="Hsu C.-Y."/>
            <person name="Magbanua Z."/>
            <person name="Pechanova O."/>
            <person name="Grover C."/>
            <person name="Miller E."/>
            <person name="Thrash A."/>
            <person name="Ezzel L."/>
            <person name="Alam S."/>
            <person name="Benzie J."/>
            <person name="Hamilton M."/>
            <person name="Karsi A."/>
            <person name="Lawrence M.L."/>
            <person name="Peterson D.G."/>
        </authorList>
    </citation>
    <scope>NUCLEOTIDE SEQUENCE [LARGE SCALE GENOMIC DNA]</scope>
    <source>
        <strain evidence="6">BAU-BD-2019</strain>
        <tissue evidence="5">Blood</tissue>
    </source>
</reference>
<dbReference type="Pfam" id="PF14604">
    <property type="entry name" value="SH3_9"/>
    <property type="match status" value="1"/>
</dbReference>
<gene>
    <name evidence="5" type="ORF">H4Q32_031206</name>
</gene>
<feature type="region of interest" description="Disordered" evidence="3">
    <location>
        <begin position="1"/>
        <end position="29"/>
    </location>
</feature>
<feature type="compositionally biased region" description="Basic and acidic residues" evidence="3">
    <location>
        <begin position="663"/>
        <end position="687"/>
    </location>
</feature>
<feature type="compositionally biased region" description="Low complexity" evidence="3">
    <location>
        <begin position="597"/>
        <end position="606"/>
    </location>
</feature>
<dbReference type="PANTHER" id="PTHR45929">
    <property type="entry name" value="JAK PATHWAY SIGNAL TRANSDUCTION ADAPTOR MOLECULE"/>
    <property type="match status" value="1"/>
</dbReference>
<feature type="domain" description="SH3" evidence="4">
    <location>
        <begin position="741"/>
        <end position="799"/>
    </location>
</feature>
<dbReference type="Pfam" id="PF00018">
    <property type="entry name" value="SH3_1"/>
    <property type="match status" value="1"/>
</dbReference>
<dbReference type="PRINTS" id="PR00499">
    <property type="entry name" value="P67PHOX"/>
</dbReference>
<evidence type="ECO:0000313" key="6">
    <source>
        <dbReference type="Proteomes" id="UP000830375"/>
    </source>
</evidence>